<accession>A0A9J6CXM0</accession>
<evidence type="ECO:0000313" key="2">
    <source>
        <dbReference type="Proteomes" id="UP000821866"/>
    </source>
</evidence>
<keyword evidence="2" id="KW-1185">Reference proteome</keyword>
<gene>
    <name evidence="1" type="ORF">HPB51_028213</name>
</gene>
<reference evidence="1" key="2">
    <citation type="submission" date="2021-09" db="EMBL/GenBank/DDBJ databases">
        <authorList>
            <person name="Jia N."/>
            <person name="Wang J."/>
            <person name="Shi W."/>
            <person name="Du L."/>
            <person name="Sun Y."/>
            <person name="Zhan W."/>
            <person name="Jiang J."/>
            <person name="Wang Q."/>
            <person name="Zhang B."/>
            <person name="Ji P."/>
            <person name="Sakyi L.B."/>
            <person name="Cui X."/>
            <person name="Yuan T."/>
            <person name="Jiang B."/>
            <person name="Yang W."/>
            <person name="Lam T.T.-Y."/>
            <person name="Chang Q."/>
            <person name="Ding S."/>
            <person name="Wang X."/>
            <person name="Zhu J."/>
            <person name="Ruan X."/>
            <person name="Zhao L."/>
            <person name="Wei J."/>
            <person name="Que T."/>
            <person name="Du C."/>
            <person name="Cheng J."/>
            <person name="Dai P."/>
            <person name="Han X."/>
            <person name="Huang E."/>
            <person name="Gao Y."/>
            <person name="Liu J."/>
            <person name="Shao H."/>
            <person name="Ye R."/>
            <person name="Li L."/>
            <person name="Wei W."/>
            <person name="Wang X."/>
            <person name="Wang C."/>
            <person name="Huo Q."/>
            <person name="Li W."/>
            <person name="Guo W."/>
            <person name="Chen H."/>
            <person name="Chen S."/>
            <person name="Zhou L."/>
            <person name="Zhou L."/>
            <person name="Ni X."/>
            <person name="Tian J."/>
            <person name="Zhou Y."/>
            <person name="Sheng Y."/>
            <person name="Liu T."/>
            <person name="Pan Y."/>
            <person name="Xia L."/>
            <person name="Li J."/>
            <person name="Zhao F."/>
            <person name="Cao W."/>
        </authorList>
    </citation>
    <scope>NUCLEOTIDE SEQUENCE</scope>
    <source>
        <strain evidence="1">Rmic-2018</strain>
        <tissue evidence="1">Larvae</tissue>
    </source>
</reference>
<dbReference type="EMBL" id="JABSTU010004883">
    <property type="protein sequence ID" value="KAH7952629.1"/>
    <property type="molecule type" value="Genomic_DNA"/>
</dbReference>
<dbReference type="InterPro" id="IPR038269">
    <property type="entry name" value="SCAN_sf"/>
</dbReference>
<sequence length="113" mass="13179">MPAADVLDYDKLNFALLRRFRLTVEGFRENFRISKPLEIKTGQQFAARLSNYFDHQLEILKMDRTFENLKNHIIAEQFLASFHRGATLFLKQCDLKTAVELAEQVDRCLEAEG</sequence>
<dbReference type="VEuPathDB" id="VectorBase:LOC119159836"/>
<dbReference type="AlphaFoldDB" id="A0A9J6CXM0"/>
<comment type="caution">
    <text evidence="1">The sequence shown here is derived from an EMBL/GenBank/DDBJ whole genome shotgun (WGS) entry which is preliminary data.</text>
</comment>
<dbReference type="PANTHER" id="PTHR46888:SF1">
    <property type="entry name" value="RIBONUCLEASE H"/>
    <property type="match status" value="1"/>
</dbReference>
<dbReference type="SUPFAM" id="SSF47353">
    <property type="entry name" value="Retrovirus capsid dimerization domain-like"/>
    <property type="match status" value="1"/>
</dbReference>
<dbReference type="PANTHER" id="PTHR46888">
    <property type="entry name" value="ZINC KNUCKLE DOMAINCONTAINING PROTEIN-RELATED"/>
    <property type="match status" value="1"/>
</dbReference>
<name>A0A9J6CXM0_RHIMP</name>
<reference evidence="1" key="1">
    <citation type="journal article" date="2020" name="Cell">
        <title>Large-Scale Comparative Analyses of Tick Genomes Elucidate Their Genetic Diversity and Vector Capacities.</title>
        <authorList>
            <consortium name="Tick Genome and Microbiome Consortium (TIGMIC)"/>
            <person name="Jia N."/>
            <person name="Wang J."/>
            <person name="Shi W."/>
            <person name="Du L."/>
            <person name="Sun Y."/>
            <person name="Zhan W."/>
            <person name="Jiang J.F."/>
            <person name="Wang Q."/>
            <person name="Zhang B."/>
            <person name="Ji P."/>
            <person name="Bell-Sakyi L."/>
            <person name="Cui X.M."/>
            <person name="Yuan T.T."/>
            <person name="Jiang B.G."/>
            <person name="Yang W.F."/>
            <person name="Lam T.T."/>
            <person name="Chang Q.C."/>
            <person name="Ding S.J."/>
            <person name="Wang X.J."/>
            <person name="Zhu J.G."/>
            <person name="Ruan X.D."/>
            <person name="Zhao L."/>
            <person name="Wei J.T."/>
            <person name="Ye R.Z."/>
            <person name="Que T.C."/>
            <person name="Du C.H."/>
            <person name="Zhou Y.H."/>
            <person name="Cheng J.X."/>
            <person name="Dai P.F."/>
            <person name="Guo W.B."/>
            <person name="Han X.H."/>
            <person name="Huang E.J."/>
            <person name="Li L.F."/>
            <person name="Wei W."/>
            <person name="Gao Y.C."/>
            <person name="Liu J.Z."/>
            <person name="Shao H.Z."/>
            <person name="Wang X."/>
            <person name="Wang C.C."/>
            <person name="Yang T.C."/>
            <person name="Huo Q.B."/>
            <person name="Li W."/>
            <person name="Chen H.Y."/>
            <person name="Chen S.E."/>
            <person name="Zhou L.G."/>
            <person name="Ni X.B."/>
            <person name="Tian J.H."/>
            <person name="Sheng Y."/>
            <person name="Liu T."/>
            <person name="Pan Y.S."/>
            <person name="Xia L.Y."/>
            <person name="Li J."/>
            <person name="Zhao F."/>
            <person name="Cao W.C."/>
        </authorList>
    </citation>
    <scope>NUCLEOTIDE SEQUENCE</scope>
    <source>
        <strain evidence="1">Rmic-2018</strain>
    </source>
</reference>
<organism evidence="1 2">
    <name type="scientific">Rhipicephalus microplus</name>
    <name type="common">Cattle tick</name>
    <name type="synonym">Boophilus microplus</name>
    <dbReference type="NCBI Taxonomy" id="6941"/>
    <lineage>
        <taxon>Eukaryota</taxon>
        <taxon>Metazoa</taxon>
        <taxon>Ecdysozoa</taxon>
        <taxon>Arthropoda</taxon>
        <taxon>Chelicerata</taxon>
        <taxon>Arachnida</taxon>
        <taxon>Acari</taxon>
        <taxon>Parasitiformes</taxon>
        <taxon>Ixodida</taxon>
        <taxon>Ixodoidea</taxon>
        <taxon>Ixodidae</taxon>
        <taxon>Rhipicephalinae</taxon>
        <taxon>Rhipicephalus</taxon>
        <taxon>Boophilus</taxon>
    </lineage>
</organism>
<protein>
    <submittedName>
        <fullName evidence="1">Uncharacterized protein</fullName>
    </submittedName>
</protein>
<dbReference type="Gene3D" id="1.10.4020.10">
    <property type="entry name" value="DNA breaking-rejoining enzymes"/>
    <property type="match status" value="1"/>
</dbReference>
<dbReference type="Proteomes" id="UP000821866">
    <property type="component" value="Unassembled WGS sequence"/>
</dbReference>
<proteinExistence type="predicted"/>
<evidence type="ECO:0000313" key="1">
    <source>
        <dbReference type="EMBL" id="KAH7952629.1"/>
    </source>
</evidence>